<dbReference type="EMBL" id="KV454412">
    <property type="protein sequence ID" value="ODQ64362.1"/>
    <property type="molecule type" value="Genomic_DNA"/>
</dbReference>
<feature type="transmembrane region" description="Helical" evidence="10">
    <location>
        <begin position="162"/>
        <end position="189"/>
    </location>
</feature>
<dbReference type="GO" id="GO:0004932">
    <property type="term" value="F:mating-type factor pheromone receptor activity"/>
    <property type="evidence" value="ECO:0007669"/>
    <property type="project" value="InterPro"/>
</dbReference>
<evidence type="ECO:0000256" key="9">
    <source>
        <dbReference type="ARBA" id="ARBA00023224"/>
    </source>
</evidence>
<evidence type="ECO:0000256" key="8">
    <source>
        <dbReference type="ARBA" id="ARBA00023170"/>
    </source>
</evidence>
<dbReference type="STRING" id="857566.A0A1E3PHE1"/>
<dbReference type="PRINTS" id="PR00899">
    <property type="entry name" value="GPCRSTE3"/>
</dbReference>
<evidence type="ECO:0000256" key="3">
    <source>
        <dbReference type="ARBA" id="ARBA00022507"/>
    </source>
</evidence>
<dbReference type="PANTHER" id="PTHR28097:SF1">
    <property type="entry name" value="PHEROMONE A FACTOR RECEPTOR"/>
    <property type="match status" value="1"/>
</dbReference>
<feature type="transmembrane region" description="Helical" evidence="10">
    <location>
        <begin position="274"/>
        <end position="298"/>
    </location>
</feature>
<feature type="transmembrane region" description="Helical" evidence="10">
    <location>
        <begin position="33"/>
        <end position="55"/>
    </location>
</feature>
<dbReference type="AlphaFoldDB" id="A0A1E3PHE1"/>
<keyword evidence="9" id="KW-0807">Transducer</keyword>
<evidence type="ECO:0000256" key="10">
    <source>
        <dbReference type="SAM" id="Phobius"/>
    </source>
</evidence>
<organism evidence="11 12">
    <name type="scientific">Nadsonia fulvescens var. elongata DSM 6958</name>
    <dbReference type="NCBI Taxonomy" id="857566"/>
    <lineage>
        <taxon>Eukaryota</taxon>
        <taxon>Fungi</taxon>
        <taxon>Dikarya</taxon>
        <taxon>Ascomycota</taxon>
        <taxon>Saccharomycotina</taxon>
        <taxon>Dipodascomycetes</taxon>
        <taxon>Dipodascales</taxon>
        <taxon>Dipodascales incertae sedis</taxon>
        <taxon>Nadsonia</taxon>
    </lineage>
</organism>
<reference evidence="11 12" key="1">
    <citation type="journal article" date="2016" name="Proc. Natl. Acad. Sci. U.S.A.">
        <title>Comparative genomics of biotechnologically important yeasts.</title>
        <authorList>
            <person name="Riley R."/>
            <person name="Haridas S."/>
            <person name="Wolfe K.H."/>
            <person name="Lopes M.R."/>
            <person name="Hittinger C.T."/>
            <person name="Goeker M."/>
            <person name="Salamov A.A."/>
            <person name="Wisecaver J.H."/>
            <person name="Long T.M."/>
            <person name="Calvey C.H."/>
            <person name="Aerts A.L."/>
            <person name="Barry K.W."/>
            <person name="Choi C."/>
            <person name="Clum A."/>
            <person name="Coughlan A.Y."/>
            <person name="Deshpande S."/>
            <person name="Douglass A.P."/>
            <person name="Hanson S.J."/>
            <person name="Klenk H.-P."/>
            <person name="LaButti K.M."/>
            <person name="Lapidus A."/>
            <person name="Lindquist E.A."/>
            <person name="Lipzen A.M."/>
            <person name="Meier-Kolthoff J.P."/>
            <person name="Ohm R.A."/>
            <person name="Otillar R.P."/>
            <person name="Pangilinan J.L."/>
            <person name="Peng Y."/>
            <person name="Rokas A."/>
            <person name="Rosa C.A."/>
            <person name="Scheuner C."/>
            <person name="Sibirny A.A."/>
            <person name="Slot J.C."/>
            <person name="Stielow J.B."/>
            <person name="Sun H."/>
            <person name="Kurtzman C.P."/>
            <person name="Blackwell M."/>
            <person name="Grigoriev I.V."/>
            <person name="Jeffries T.W."/>
        </authorList>
    </citation>
    <scope>NUCLEOTIDE SEQUENCE [LARGE SCALE GENOMIC DNA]</scope>
    <source>
        <strain evidence="11 12">DSM 6958</strain>
    </source>
</reference>
<gene>
    <name evidence="11" type="ORF">NADFUDRAFT_27034</name>
</gene>
<dbReference type="CDD" id="cd14966">
    <property type="entry name" value="7tmD_STE3"/>
    <property type="match status" value="1"/>
</dbReference>
<keyword evidence="7 10" id="KW-0472">Membrane</keyword>
<comment type="similarity">
    <text evidence="2">Belongs to the G-protein coupled receptor 4 family.</text>
</comment>
<evidence type="ECO:0000256" key="7">
    <source>
        <dbReference type="ARBA" id="ARBA00023136"/>
    </source>
</evidence>
<sequence length="306" mass="34608">MTLKATLQVLSMIAVIVPIAPTVWHIKCNNWPAVCLLVYLYILNLNTFIGATIWSRNLDQGFQGHIYCDIMVHFLCAASLGVVCPIVAILRNLCAIMSKQGPSSTFEENASGKTVLNKKKLFIDLAISLGFPIYSMSVLYIVQPSRYSLSEINGCIYFVSSSWVSLVLLFIWPPIISLIGTGYAIVIIFRYMQRRRDFKDLLHCSGSGLTTTRFARLVIFSSVVIAIMLPITLSVLILNLSNGLKSFVWDEVHIDSMWSKVQYFARTKVYFDRWIFITIAFLSFIFFGTGSDALSMYYHWLEVLGL</sequence>
<keyword evidence="4 10" id="KW-0812">Transmembrane</keyword>
<dbReference type="GO" id="GO:0005886">
    <property type="term" value="C:plasma membrane"/>
    <property type="evidence" value="ECO:0007669"/>
    <property type="project" value="TreeGrafter"/>
</dbReference>
<proteinExistence type="inferred from homology"/>
<keyword evidence="6" id="KW-0297">G-protein coupled receptor</keyword>
<evidence type="ECO:0000256" key="2">
    <source>
        <dbReference type="ARBA" id="ARBA00011085"/>
    </source>
</evidence>
<keyword evidence="3" id="KW-0589">Pheromone response</keyword>
<comment type="subcellular location">
    <subcellularLocation>
        <location evidence="1">Membrane</location>
        <topology evidence="1">Multi-pass membrane protein</topology>
    </subcellularLocation>
</comment>
<keyword evidence="12" id="KW-1185">Reference proteome</keyword>
<name>A0A1E3PHE1_9ASCO</name>
<keyword evidence="5 10" id="KW-1133">Transmembrane helix</keyword>
<evidence type="ECO:0000256" key="6">
    <source>
        <dbReference type="ARBA" id="ARBA00023040"/>
    </source>
</evidence>
<feature type="non-terminal residue" evidence="11">
    <location>
        <position position="306"/>
    </location>
</feature>
<evidence type="ECO:0000256" key="4">
    <source>
        <dbReference type="ARBA" id="ARBA00022692"/>
    </source>
</evidence>
<feature type="transmembrane region" description="Helical" evidence="10">
    <location>
        <begin position="70"/>
        <end position="90"/>
    </location>
</feature>
<keyword evidence="8 11" id="KW-0675">Receptor</keyword>
<accession>A0A1E3PHE1</accession>
<dbReference type="PANTHER" id="PTHR28097">
    <property type="entry name" value="PHEROMONE A FACTOR RECEPTOR"/>
    <property type="match status" value="1"/>
</dbReference>
<dbReference type="OrthoDB" id="2874149at2759"/>
<evidence type="ECO:0000313" key="12">
    <source>
        <dbReference type="Proteomes" id="UP000095009"/>
    </source>
</evidence>
<feature type="transmembrane region" description="Helical" evidence="10">
    <location>
        <begin position="121"/>
        <end position="142"/>
    </location>
</feature>
<protein>
    <submittedName>
        <fullName evidence="11">Fungal pheromone STE3G-protein-coupled receptor</fullName>
    </submittedName>
</protein>
<dbReference type="Pfam" id="PF02076">
    <property type="entry name" value="STE3"/>
    <property type="match status" value="1"/>
</dbReference>
<dbReference type="Proteomes" id="UP000095009">
    <property type="component" value="Unassembled WGS sequence"/>
</dbReference>
<feature type="transmembrane region" description="Helical" evidence="10">
    <location>
        <begin position="6"/>
        <end position="26"/>
    </location>
</feature>
<evidence type="ECO:0000256" key="5">
    <source>
        <dbReference type="ARBA" id="ARBA00022989"/>
    </source>
</evidence>
<evidence type="ECO:0000313" key="11">
    <source>
        <dbReference type="EMBL" id="ODQ64362.1"/>
    </source>
</evidence>
<dbReference type="GO" id="GO:0000750">
    <property type="term" value="P:pheromone-dependent signal transduction involved in conjugation with cellular fusion"/>
    <property type="evidence" value="ECO:0007669"/>
    <property type="project" value="TreeGrafter"/>
</dbReference>
<feature type="transmembrane region" description="Helical" evidence="10">
    <location>
        <begin position="217"/>
        <end position="240"/>
    </location>
</feature>
<evidence type="ECO:0000256" key="1">
    <source>
        <dbReference type="ARBA" id="ARBA00004141"/>
    </source>
</evidence>
<dbReference type="InterPro" id="IPR001499">
    <property type="entry name" value="GPCR_STE3"/>
</dbReference>